<keyword evidence="6" id="KW-0256">Endoplasmic reticulum</keyword>
<dbReference type="Proteomes" id="UP000695007">
    <property type="component" value="Unplaced"/>
</dbReference>
<dbReference type="InterPro" id="IPR025887">
    <property type="entry name" value="Glyco_hydro_31_N_dom"/>
</dbReference>
<evidence type="ECO:0000256" key="8">
    <source>
        <dbReference type="ARBA" id="ARBA00023295"/>
    </source>
</evidence>
<feature type="compositionally biased region" description="Low complexity" evidence="11">
    <location>
        <begin position="194"/>
        <end position="205"/>
    </location>
</feature>
<dbReference type="Gene3D" id="3.20.20.80">
    <property type="entry name" value="Glycosidases"/>
    <property type="match status" value="2"/>
</dbReference>
<proteinExistence type="inferred from homology"/>
<dbReference type="PANTHER" id="PTHR22762:SF54">
    <property type="entry name" value="BCDNA.GH04962"/>
    <property type="match status" value="1"/>
</dbReference>
<dbReference type="AlphaFoldDB" id="A0AAJ7DZK5"/>
<evidence type="ECO:0000256" key="1">
    <source>
        <dbReference type="ARBA" id="ARBA00004240"/>
    </source>
</evidence>
<feature type="domain" description="Glycoside hydrolase family 31 N-terminal" evidence="14">
    <location>
        <begin position="76"/>
        <end position="331"/>
    </location>
</feature>
<evidence type="ECO:0000256" key="7">
    <source>
        <dbReference type="ARBA" id="ARBA00023180"/>
    </source>
</evidence>
<evidence type="ECO:0000256" key="10">
    <source>
        <dbReference type="RuleBase" id="RU361185"/>
    </source>
</evidence>
<dbReference type="InterPro" id="IPR048395">
    <property type="entry name" value="Glyco_hydro_31_C"/>
</dbReference>
<accession>A0AAJ7DZK5</accession>
<evidence type="ECO:0000256" key="5">
    <source>
        <dbReference type="ARBA" id="ARBA00022801"/>
    </source>
</evidence>
<dbReference type="GO" id="GO:0005975">
    <property type="term" value="P:carbohydrate metabolic process"/>
    <property type="evidence" value="ECO:0007669"/>
    <property type="project" value="InterPro"/>
</dbReference>
<sequence length="952" mass="109583">MALYLRLGIIIFFVSMVGSVPRENFKTCEQSSFCRRCRKVEHGKTAYNLLLNTTTQNDSTLYVELYNKDTGVYYNVEFTALKHDLFRLHINEKSPLYPRYEVEYALQDHPQVSQLIVVEKTATYISVANGKNKAILYASPFKIDVYSGNQLVISTNARGLMRFEHLRHKPEPKPEQPGHADQSEQTDQSEPAEQLDQQDQTVQQDQKNEKIENVELNDSEFPGDGAENDPGAWEENFKNHHDAKPYGPEAIALDFSFPGAEHVYGIPEHADSFALKSTKQSEPYRLYNLDVFEYEINERMSLYGAVPVLYAHGKKATSGIFWHNAAETWIDIVSSADNNVVQSIVNFVSGTAKKPQVDTHFMSESGVIDVFFLLGPQPMDTFQQYAQITGSAHLPPIFSLAYHQSRWNYNDQEDVQQISDNYDKYDLPLDVIWLDIEYTDGKKYFTWDERKFPNPLDMVRNLTSKGRKLVVIIDPHIKRDSNYFLHNDATDNGYYVKHRDGKDYEGWCWPGASSYLDFFDPTVRKYYMGLYDLSKFKGTTSDVHIWNDMNEPSVFNGPEVTMPKDLVHYGGWEHRDVHNINGLVYTMATYDALFMRSGGTLRPFILSRSFFAGSQRFAAVWTGDNAADWEHLRISFPMCLSLSISGISFCGADVGGFFKNPESELFIRWYQAGIWLPFFRQHSHIETKRREPWTFNNDVLNIVRESLRLRYSFLPYWYTLFREHEVNGSPVLRPIWAHYPTESESFAIDDQILVGDAILVKSVYQQSITEVPVYFPGEGKVAWYEIETMEKYGAASLVQIPVTLHKIPVFQREGSIVPRKMRVRRSSVAMKNDPYTLVVIANQQGLAMGNLYIDDEASFEYRHGKYLYLRLLFKNNKLTSTMLQKLANYNTRSWLERVNIVNPPKGITKATIYSKALGKADLEVKYNPSNNVLTIRKPGINMGEEWIIDLIA</sequence>
<gene>
    <name evidence="17" type="primary">LOC105365686</name>
</gene>
<evidence type="ECO:0000259" key="14">
    <source>
        <dbReference type="Pfam" id="PF13802"/>
    </source>
</evidence>
<dbReference type="SUPFAM" id="SSF51445">
    <property type="entry name" value="(Trans)glycosidases"/>
    <property type="match status" value="1"/>
</dbReference>
<dbReference type="Gene3D" id="2.60.40.1760">
    <property type="entry name" value="glycosyl hydrolase (family 31)"/>
    <property type="match status" value="1"/>
</dbReference>
<evidence type="ECO:0000256" key="11">
    <source>
        <dbReference type="SAM" id="MobiDB-lite"/>
    </source>
</evidence>
<evidence type="ECO:0000259" key="13">
    <source>
        <dbReference type="Pfam" id="PF01055"/>
    </source>
</evidence>
<dbReference type="GO" id="GO:0006491">
    <property type="term" value="P:N-glycan processing"/>
    <property type="evidence" value="ECO:0007669"/>
    <property type="project" value="TreeGrafter"/>
</dbReference>
<evidence type="ECO:0000256" key="2">
    <source>
        <dbReference type="ARBA" id="ARBA00004833"/>
    </source>
</evidence>
<dbReference type="FunFam" id="2.60.40.1180:FF:000023">
    <property type="entry name" value="neutral alpha-glucosidase AB isoform X2"/>
    <property type="match status" value="1"/>
</dbReference>
<dbReference type="InterPro" id="IPR013780">
    <property type="entry name" value="Glyco_hydro_b"/>
</dbReference>
<comment type="similarity">
    <text evidence="3 10">Belongs to the glycosyl hydrolase 31 family.</text>
</comment>
<feature type="chain" id="PRO_5042501265" description="Glucosidase II subunit alpha" evidence="12">
    <location>
        <begin position="20"/>
        <end position="952"/>
    </location>
</feature>
<keyword evidence="4 12" id="KW-0732">Signal</keyword>
<keyword evidence="16" id="KW-1185">Reference proteome</keyword>
<dbReference type="InterPro" id="IPR011013">
    <property type="entry name" value="Gal_mutarotase_sf_dom"/>
</dbReference>
<dbReference type="RefSeq" id="XP_011502214.1">
    <property type="nucleotide sequence ID" value="XM_011503912.1"/>
</dbReference>
<keyword evidence="5 10" id="KW-0378">Hydrolase</keyword>
<dbReference type="PANTHER" id="PTHR22762">
    <property type="entry name" value="ALPHA-GLUCOSIDASE"/>
    <property type="match status" value="1"/>
</dbReference>
<dbReference type="Gene3D" id="2.60.40.1180">
    <property type="entry name" value="Golgi alpha-mannosidase II"/>
    <property type="match status" value="2"/>
</dbReference>
<dbReference type="GO" id="GO:0005783">
    <property type="term" value="C:endoplasmic reticulum"/>
    <property type="evidence" value="ECO:0007669"/>
    <property type="project" value="UniProtKB-SubCell"/>
</dbReference>
<dbReference type="InterPro" id="IPR017853">
    <property type="entry name" value="GH"/>
</dbReference>
<dbReference type="GO" id="GO:0090599">
    <property type="term" value="F:alpha-glucosidase activity"/>
    <property type="evidence" value="ECO:0007669"/>
    <property type="project" value="TreeGrafter"/>
</dbReference>
<feature type="compositionally biased region" description="Basic and acidic residues" evidence="11">
    <location>
        <begin position="168"/>
        <end position="182"/>
    </location>
</feature>
<dbReference type="Pfam" id="PF21365">
    <property type="entry name" value="Glyco_hydro_31_3rd"/>
    <property type="match status" value="1"/>
</dbReference>
<feature type="region of interest" description="Disordered" evidence="11">
    <location>
        <begin position="168"/>
        <end position="241"/>
    </location>
</feature>
<feature type="signal peptide" evidence="12">
    <location>
        <begin position="1"/>
        <end position="19"/>
    </location>
</feature>
<evidence type="ECO:0000313" key="16">
    <source>
        <dbReference type="Proteomes" id="UP000695007"/>
    </source>
</evidence>
<comment type="subcellular location">
    <subcellularLocation>
        <location evidence="1">Endoplasmic reticulum</location>
    </subcellularLocation>
</comment>
<protein>
    <recommendedName>
        <fullName evidence="9">Glucosidase II subunit alpha</fullName>
    </recommendedName>
</protein>
<dbReference type="Pfam" id="PF01055">
    <property type="entry name" value="Glyco_hydro_31_2nd"/>
    <property type="match status" value="1"/>
</dbReference>
<evidence type="ECO:0000256" key="9">
    <source>
        <dbReference type="ARBA" id="ARBA00042895"/>
    </source>
</evidence>
<dbReference type="GO" id="GO:0030246">
    <property type="term" value="F:carbohydrate binding"/>
    <property type="evidence" value="ECO:0007669"/>
    <property type="project" value="InterPro"/>
</dbReference>
<dbReference type="InterPro" id="IPR000322">
    <property type="entry name" value="Glyco_hydro_31_TIM"/>
</dbReference>
<dbReference type="FunFam" id="3.20.20.80:FF:000039">
    <property type="entry name" value="Glucosidase, alpha neutral C"/>
    <property type="match status" value="1"/>
</dbReference>
<dbReference type="SUPFAM" id="SSF74650">
    <property type="entry name" value="Galactose mutarotase-like"/>
    <property type="match status" value="1"/>
</dbReference>
<keyword evidence="8 10" id="KW-0326">Glycosidase</keyword>
<feature type="domain" description="Glycoside hydrolase family 31 TIM barrel" evidence="13">
    <location>
        <begin position="393"/>
        <end position="720"/>
    </location>
</feature>
<evidence type="ECO:0000256" key="12">
    <source>
        <dbReference type="SAM" id="SignalP"/>
    </source>
</evidence>
<dbReference type="KEGG" id="csol:105365686"/>
<keyword evidence="7" id="KW-0325">Glycoprotein</keyword>
<evidence type="ECO:0000256" key="6">
    <source>
        <dbReference type="ARBA" id="ARBA00022824"/>
    </source>
</evidence>
<organism evidence="16 17">
    <name type="scientific">Ceratosolen solmsi marchali</name>
    <dbReference type="NCBI Taxonomy" id="326594"/>
    <lineage>
        <taxon>Eukaryota</taxon>
        <taxon>Metazoa</taxon>
        <taxon>Ecdysozoa</taxon>
        <taxon>Arthropoda</taxon>
        <taxon>Hexapoda</taxon>
        <taxon>Insecta</taxon>
        <taxon>Pterygota</taxon>
        <taxon>Neoptera</taxon>
        <taxon>Endopterygota</taxon>
        <taxon>Hymenoptera</taxon>
        <taxon>Apocrita</taxon>
        <taxon>Proctotrupomorpha</taxon>
        <taxon>Chalcidoidea</taxon>
        <taxon>Agaonidae</taxon>
        <taxon>Agaoninae</taxon>
        <taxon>Ceratosolen</taxon>
    </lineage>
</organism>
<name>A0AAJ7DZK5_9HYME</name>
<evidence type="ECO:0000256" key="4">
    <source>
        <dbReference type="ARBA" id="ARBA00022729"/>
    </source>
</evidence>
<evidence type="ECO:0000256" key="3">
    <source>
        <dbReference type="ARBA" id="ARBA00007806"/>
    </source>
</evidence>
<dbReference type="CDD" id="cd06603">
    <property type="entry name" value="GH31_GANC_GANAB_alpha"/>
    <property type="match status" value="1"/>
</dbReference>
<feature type="domain" description="Glycosyl hydrolase family 31 C-terminal" evidence="15">
    <location>
        <begin position="728"/>
        <end position="817"/>
    </location>
</feature>
<dbReference type="SUPFAM" id="SSF51011">
    <property type="entry name" value="Glycosyl hydrolase domain"/>
    <property type="match status" value="1"/>
</dbReference>
<dbReference type="CDD" id="cd14752">
    <property type="entry name" value="GH31_N"/>
    <property type="match status" value="1"/>
</dbReference>
<evidence type="ECO:0000259" key="15">
    <source>
        <dbReference type="Pfam" id="PF21365"/>
    </source>
</evidence>
<reference evidence="17" key="1">
    <citation type="submission" date="2025-08" db="UniProtKB">
        <authorList>
            <consortium name="RefSeq"/>
        </authorList>
    </citation>
    <scope>IDENTIFICATION</scope>
</reference>
<dbReference type="CTD" id="49953"/>
<evidence type="ECO:0000313" key="17">
    <source>
        <dbReference type="RefSeq" id="XP_011502214.1"/>
    </source>
</evidence>
<comment type="pathway">
    <text evidence="2">Glycan metabolism; N-glycan metabolism.</text>
</comment>
<dbReference type="GeneID" id="105365686"/>
<dbReference type="Pfam" id="PF13802">
    <property type="entry name" value="Gal_mutarotas_2"/>
    <property type="match status" value="1"/>
</dbReference>